<feature type="domain" description="FACT complex subunit SSRP1/POB3 N-terminal PH" evidence="1">
    <location>
        <begin position="23"/>
        <end position="115"/>
    </location>
</feature>
<feature type="non-terminal residue" evidence="2">
    <location>
        <position position="159"/>
    </location>
</feature>
<organism evidence="2 3">
    <name type="scientific">Kipferlia bialata</name>
    <dbReference type="NCBI Taxonomy" id="797122"/>
    <lineage>
        <taxon>Eukaryota</taxon>
        <taxon>Metamonada</taxon>
        <taxon>Carpediemonas-like organisms</taxon>
        <taxon>Kipferlia</taxon>
    </lineage>
</organism>
<evidence type="ECO:0000313" key="3">
    <source>
        <dbReference type="Proteomes" id="UP000265618"/>
    </source>
</evidence>
<dbReference type="GO" id="GO:0042393">
    <property type="term" value="F:histone binding"/>
    <property type="evidence" value="ECO:0007669"/>
    <property type="project" value="TreeGrafter"/>
</dbReference>
<evidence type="ECO:0000313" key="2">
    <source>
        <dbReference type="EMBL" id="GIQ80325.1"/>
    </source>
</evidence>
<dbReference type="Pfam" id="PF17292">
    <property type="entry name" value="POB3_N"/>
    <property type="match status" value="1"/>
</dbReference>
<dbReference type="OrthoDB" id="498543at2759"/>
<dbReference type="Proteomes" id="UP000265618">
    <property type="component" value="Unassembled WGS sequence"/>
</dbReference>
<dbReference type="PANTHER" id="PTHR45849:SF3">
    <property type="entry name" value="HISTONE CHAPERONE RTT106"/>
    <property type="match status" value="1"/>
</dbReference>
<dbReference type="PANTHER" id="PTHR45849">
    <property type="entry name" value="FACT COMPLEX SUBUNIT SSRP1"/>
    <property type="match status" value="1"/>
</dbReference>
<dbReference type="EMBL" id="BDIP01000144">
    <property type="protein sequence ID" value="GIQ80325.1"/>
    <property type="molecule type" value="Genomic_DNA"/>
</dbReference>
<protein>
    <recommendedName>
        <fullName evidence="1">FACT complex subunit SSRP1/POB3 N-terminal PH domain-containing protein</fullName>
    </recommendedName>
</protein>
<dbReference type="InterPro" id="IPR050454">
    <property type="entry name" value="RTT106/SSRP1_HistChap/FACT"/>
</dbReference>
<dbReference type="Gene3D" id="2.30.29.30">
    <property type="entry name" value="Pleckstrin-homology domain (PH domain)/Phosphotyrosine-binding domain (PTB)"/>
    <property type="match status" value="1"/>
</dbReference>
<comment type="caution">
    <text evidence="2">The sequence shown here is derived from an EMBL/GenBank/DDBJ whole genome shotgun (WGS) entry which is preliminary data.</text>
</comment>
<evidence type="ECO:0000259" key="1">
    <source>
        <dbReference type="Pfam" id="PF17292"/>
    </source>
</evidence>
<sequence length="159" mass="18016">MASEEEIIFRGVELLDAYSVMFQGSFKLNPRALAFLGKRGRGTKASDDKKQIINKDRIKSIVWVATGRRREVQHGTAEMRVTVLNGTTYTFGCLENEERDKVAAYVSEYYQMDMETAEMDGRGWNFGEVHAKDQAVVFTGGEEDNETFHLPYGCIKNVT</sequence>
<accession>A0A9K3GF99</accession>
<dbReference type="AlphaFoldDB" id="A0A9K3GF99"/>
<keyword evidence="3" id="KW-1185">Reference proteome</keyword>
<gene>
    <name evidence="2" type="ORF">KIPB_001105</name>
</gene>
<dbReference type="GO" id="GO:0031491">
    <property type="term" value="F:nucleosome binding"/>
    <property type="evidence" value="ECO:0007669"/>
    <property type="project" value="TreeGrafter"/>
</dbReference>
<proteinExistence type="predicted"/>
<reference evidence="2 3" key="1">
    <citation type="journal article" date="2018" name="PLoS ONE">
        <title>The draft genome of Kipferlia bialata reveals reductive genome evolution in fornicate parasites.</title>
        <authorList>
            <person name="Tanifuji G."/>
            <person name="Takabayashi S."/>
            <person name="Kume K."/>
            <person name="Takagi M."/>
            <person name="Nakayama T."/>
            <person name="Kamikawa R."/>
            <person name="Inagaki Y."/>
            <person name="Hashimoto T."/>
        </authorList>
    </citation>
    <scope>NUCLEOTIDE SEQUENCE [LARGE SCALE GENOMIC DNA]</scope>
    <source>
        <strain evidence="2">NY0173</strain>
    </source>
</reference>
<dbReference type="InterPro" id="IPR011993">
    <property type="entry name" value="PH-like_dom_sf"/>
</dbReference>
<dbReference type="InterPro" id="IPR035417">
    <property type="entry name" value="SSRP1/POB3_N"/>
</dbReference>
<name>A0A9K3GF99_9EUKA</name>